<keyword evidence="6" id="KW-1185">Reference proteome</keyword>
<accession>A0A369T842</accession>
<dbReference type="Proteomes" id="UP000253941">
    <property type="component" value="Unassembled WGS sequence"/>
</dbReference>
<proteinExistence type="predicted"/>
<evidence type="ECO:0000256" key="2">
    <source>
        <dbReference type="ARBA" id="ARBA00022612"/>
    </source>
</evidence>
<dbReference type="EMBL" id="QPMH01000016">
    <property type="protein sequence ID" value="RDD61062.1"/>
    <property type="molecule type" value="Genomic_DNA"/>
</dbReference>
<comment type="subcellular location">
    <subcellularLocation>
        <location evidence="1">Virion</location>
    </subcellularLocation>
</comment>
<gene>
    <name evidence="5" type="ORF">DRB17_15175</name>
</gene>
<dbReference type="Pfam" id="PF12236">
    <property type="entry name" value="Head-tail_con"/>
    <property type="match status" value="1"/>
</dbReference>
<evidence type="ECO:0000313" key="6">
    <source>
        <dbReference type="Proteomes" id="UP000253941"/>
    </source>
</evidence>
<evidence type="ECO:0000256" key="4">
    <source>
        <dbReference type="SAM" id="MobiDB-lite"/>
    </source>
</evidence>
<comment type="caution">
    <text evidence="5">The sequence shown here is derived from an EMBL/GenBank/DDBJ whole genome shotgun (WGS) entry which is preliminary data.</text>
</comment>
<name>A0A369T842_9PROT</name>
<sequence>MSNLDADRVLDRFRRAKDRRSNWESLWRDCVDYTLPQRNGGIGRATPGERKADRLFDATAGDAAEQLAASLLAELTPPWSRWFGLVPGPALGTAERERIKPRLAQAEEALQGHFDRSNFSVEIHQAYLDLVILGTASLLFEEAPIGASSAFRFAAVPLKDTVLEEGPDGALDVTFRRSELTAQQLVARYGAQALPENLAGRSPDEAADEQRFAVVEGVLPDGVAYDYLAVLERGEGVGEPAVLRRGRFGRSPFINFRWMKAPGEIYGRSPVMRALPDIRTVNKAVELTLKNASIAVTGIWQADDDGVLNPATVRLTPGTIIPKAVGSGGLTPLQPPGNFDVSELVLTDLRERIRQALLTNKLGTVDSPRMTATEVLEHSAEVARVLGATFGRLQAELLTPLVARALSILARRGEIEPLSLDGRTVALQYRSPLAQVQARKDVANTTAWVERLAAFGEPALRMVDLPATAHWIGRAMGVPESLIREVPAEAPVPEQLPDPRAAAPEQPPAPQQPAAEVPDGGR</sequence>
<dbReference type="AlphaFoldDB" id="A0A369T842"/>
<reference evidence="5 6" key="1">
    <citation type="submission" date="2018-07" db="EMBL/GenBank/DDBJ databases">
        <title>Venubactetium sediminum gen. nov., sp. nov., isolated from a marine solar saltern.</title>
        <authorList>
            <person name="Wang S."/>
        </authorList>
    </citation>
    <scope>NUCLEOTIDE SEQUENCE [LARGE SCALE GENOMIC DNA]</scope>
    <source>
        <strain evidence="5 6">WD2A32</strain>
    </source>
</reference>
<dbReference type="InterPro" id="IPR020991">
    <property type="entry name" value="Connector_podovirus"/>
</dbReference>
<organism evidence="5 6">
    <name type="scientific">Ferruginivarius sediminum</name>
    <dbReference type="NCBI Taxonomy" id="2661937"/>
    <lineage>
        <taxon>Bacteria</taxon>
        <taxon>Pseudomonadati</taxon>
        <taxon>Pseudomonadota</taxon>
        <taxon>Alphaproteobacteria</taxon>
        <taxon>Rhodospirillales</taxon>
        <taxon>Rhodospirillaceae</taxon>
        <taxon>Ferruginivarius</taxon>
    </lineage>
</organism>
<keyword evidence="2" id="KW-1188">Viral release from host cell</keyword>
<feature type="region of interest" description="Disordered" evidence="4">
    <location>
        <begin position="486"/>
        <end position="522"/>
    </location>
</feature>
<protein>
    <submittedName>
        <fullName evidence="5">Phage tail protein</fullName>
    </submittedName>
</protein>
<evidence type="ECO:0000256" key="1">
    <source>
        <dbReference type="ARBA" id="ARBA00004328"/>
    </source>
</evidence>
<dbReference type="RefSeq" id="WP_114583065.1">
    <property type="nucleotide sequence ID" value="NZ_QPMH01000016.1"/>
</dbReference>
<evidence type="ECO:0000256" key="3">
    <source>
        <dbReference type="ARBA" id="ARBA00023219"/>
    </source>
</evidence>
<keyword evidence="3" id="KW-0231">Viral genome packaging</keyword>
<evidence type="ECO:0000313" key="5">
    <source>
        <dbReference type="EMBL" id="RDD61062.1"/>
    </source>
</evidence>